<name>A0ABP7PAV8_9ACTN</name>
<keyword evidence="2" id="KW-1185">Reference proteome</keyword>
<evidence type="ECO:0000313" key="2">
    <source>
        <dbReference type="Proteomes" id="UP001500034"/>
    </source>
</evidence>
<protein>
    <submittedName>
        <fullName evidence="1">Uncharacterized protein</fullName>
    </submittedName>
</protein>
<reference evidence="2" key="1">
    <citation type="journal article" date="2019" name="Int. J. Syst. Evol. Microbiol.">
        <title>The Global Catalogue of Microorganisms (GCM) 10K type strain sequencing project: providing services to taxonomists for standard genome sequencing and annotation.</title>
        <authorList>
            <consortium name="The Broad Institute Genomics Platform"/>
            <consortium name="The Broad Institute Genome Sequencing Center for Infectious Disease"/>
            <person name="Wu L."/>
            <person name="Ma J."/>
        </authorList>
    </citation>
    <scope>NUCLEOTIDE SEQUENCE [LARGE SCALE GENOMIC DNA]</scope>
    <source>
        <strain evidence="2">JCM 17027</strain>
    </source>
</reference>
<gene>
    <name evidence="1" type="ORF">GCM10022384_13560</name>
</gene>
<accession>A0ABP7PAV8</accession>
<comment type="caution">
    <text evidence="1">The sequence shown here is derived from an EMBL/GenBank/DDBJ whole genome shotgun (WGS) entry which is preliminary data.</text>
</comment>
<organism evidence="1 2">
    <name type="scientific">Streptomyces marokkonensis</name>
    <dbReference type="NCBI Taxonomy" id="324855"/>
    <lineage>
        <taxon>Bacteria</taxon>
        <taxon>Bacillati</taxon>
        <taxon>Actinomycetota</taxon>
        <taxon>Actinomycetes</taxon>
        <taxon>Kitasatosporales</taxon>
        <taxon>Streptomycetaceae</taxon>
        <taxon>Streptomyces</taxon>
    </lineage>
</organism>
<dbReference type="EMBL" id="BAABCQ010000017">
    <property type="protein sequence ID" value="GAA3962610.1"/>
    <property type="molecule type" value="Genomic_DNA"/>
</dbReference>
<dbReference type="Proteomes" id="UP001500034">
    <property type="component" value="Unassembled WGS sequence"/>
</dbReference>
<sequence length="69" mass="6803">MSQPLRGPHVLLVAGEGDGVAVGCGGLLGTVCGQYAGHGTLLVTGRGGDGGPTVYGPPHLFFRCRLAGA</sequence>
<evidence type="ECO:0000313" key="1">
    <source>
        <dbReference type="EMBL" id="GAA3962610.1"/>
    </source>
</evidence>
<proteinExistence type="predicted"/>